<evidence type="ECO:0000256" key="1">
    <source>
        <dbReference type="ARBA" id="ARBA00008025"/>
    </source>
</evidence>
<dbReference type="PANTHER" id="PTHR45806:SF1">
    <property type="entry name" value="SYNAPTOBREVIN HOMOLOG YKT6"/>
    <property type="match status" value="1"/>
</dbReference>
<dbReference type="SMART" id="SM01270">
    <property type="entry name" value="Longin"/>
    <property type="match status" value="1"/>
</dbReference>
<dbReference type="InParanoid" id="A0A1X7VQC4"/>
<name>A0A1X7VQC4_AMPQE</name>
<dbReference type="GO" id="GO:0006888">
    <property type="term" value="P:endoplasmic reticulum to Golgi vesicle-mediated transport"/>
    <property type="evidence" value="ECO:0007669"/>
    <property type="project" value="TreeGrafter"/>
</dbReference>
<dbReference type="STRING" id="400682.A0A1X7VQC4"/>
<protein>
    <recommendedName>
        <fullName evidence="13">V-SNARE coiled-coil homology domain-containing protein</fullName>
    </recommendedName>
</protein>
<comment type="similarity">
    <text evidence="1">Belongs to the synaptobrevin family.</text>
</comment>
<dbReference type="CDD" id="cd14824">
    <property type="entry name" value="Longin"/>
    <property type="match status" value="1"/>
</dbReference>
<evidence type="ECO:0000256" key="4">
    <source>
        <dbReference type="ARBA" id="ARBA00023139"/>
    </source>
</evidence>
<keyword evidence="12" id="KW-1185">Reference proteome</keyword>
<dbReference type="SUPFAM" id="SSF58038">
    <property type="entry name" value="SNARE fusion complex"/>
    <property type="match status" value="1"/>
</dbReference>
<dbReference type="OrthoDB" id="27923at2759"/>
<dbReference type="PROSITE" id="PS50892">
    <property type="entry name" value="V_SNARE"/>
    <property type="match status" value="1"/>
</dbReference>
<dbReference type="Pfam" id="PF13774">
    <property type="entry name" value="Longin"/>
    <property type="match status" value="1"/>
</dbReference>
<evidence type="ECO:0000256" key="6">
    <source>
        <dbReference type="ARBA" id="ARBA00023289"/>
    </source>
</evidence>
<dbReference type="SUPFAM" id="SSF64356">
    <property type="entry name" value="SNARE-like"/>
    <property type="match status" value="1"/>
</dbReference>
<evidence type="ECO:0000313" key="11">
    <source>
        <dbReference type="EnsemblMetazoa" id="Aqu2.1.42040_001"/>
    </source>
</evidence>
<proteinExistence type="inferred from homology"/>
<sequence length="196" mass="22452">MVRLFAINVFYKGLKPIQKKASYELSSFGYFQRSGVREFMAFTSDVLVERTSPGQRQSVREQEYRCHVFVRSDGLACVAIADMDYPVRVAFTLMNKVLELYSSDFPRSSWEQPPSDLSYPPLDDFLKKYQDPKEADSIMRVQQDLDDTKIVLHETLEALLERGEKLDDLVSKTDKLSSTSKAFYKEAKGGTCCVLQ</sequence>
<evidence type="ECO:0000313" key="12">
    <source>
        <dbReference type="Proteomes" id="UP000007879"/>
    </source>
</evidence>
<dbReference type="Gene3D" id="3.30.450.50">
    <property type="entry name" value="Longin domain"/>
    <property type="match status" value="1"/>
</dbReference>
<reference evidence="12" key="1">
    <citation type="journal article" date="2010" name="Nature">
        <title>The Amphimedon queenslandica genome and the evolution of animal complexity.</title>
        <authorList>
            <person name="Srivastava M."/>
            <person name="Simakov O."/>
            <person name="Chapman J."/>
            <person name="Fahey B."/>
            <person name="Gauthier M.E."/>
            <person name="Mitros T."/>
            <person name="Richards G.S."/>
            <person name="Conaco C."/>
            <person name="Dacre M."/>
            <person name="Hellsten U."/>
            <person name="Larroux C."/>
            <person name="Putnam N.H."/>
            <person name="Stanke M."/>
            <person name="Adamska M."/>
            <person name="Darling A."/>
            <person name="Degnan S.M."/>
            <person name="Oakley T.H."/>
            <person name="Plachetzki D.C."/>
            <person name="Zhai Y."/>
            <person name="Adamski M."/>
            <person name="Calcino A."/>
            <person name="Cummins S.F."/>
            <person name="Goodstein D.M."/>
            <person name="Harris C."/>
            <person name="Jackson D.J."/>
            <person name="Leys S.P."/>
            <person name="Shu S."/>
            <person name="Woodcroft B.J."/>
            <person name="Vervoort M."/>
            <person name="Kosik K.S."/>
            <person name="Manning G."/>
            <person name="Degnan B.M."/>
            <person name="Rokhsar D.S."/>
        </authorList>
    </citation>
    <scope>NUCLEOTIDE SEQUENCE [LARGE SCALE GENOMIC DNA]</scope>
</reference>
<dbReference type="PANTHER" id="PTHR45806">
    <property type="entry name" value="SYNAPTOBREVIN HOMOLOG YKT6"/>
    <property type="match status" value="1"/>
</dbReference>
<dbReference type="EnsemblMetazoa" id="XM_003383301.3">
    <property type="protein sequence ID" value="XP_003383349.1"/>
    <property type="gene ID" value="LOC100637404"/>
</dbReference>
<keyword evidence="4" id="KW-0564">Palmitate</keyword>
<keyword evidence="2" id="KW-0488">Methylation</keyword>
<dbReference type="InterPro" id="IPR042855">
    <property type="entry name" value="V_SNARE_CC"/>
</dbReference>
<dbReference type="AlphaFoldDB" id="A0A1X7VQC4"/>
<dbReference type="Proteomes" id="UP000007879">
    <property type="component" value="Unassembled WGS sequence"/>
</dbReference>
<evidence type="ECO:0000256" key="3">
    <source>
        <dbReference type="ARBA" id="ARBA00023136"/>
    </source>
</evidence>
<evidence type="ECO:0000259" key="9">
    <source>
        <dbReference type="PROSITE" id="PS50859"/>
    </source>
</evidence>
<feature type="domain" description="Longin" evidence="9">
    <location>
        <begin position="9"/>
        <end position="129"/>
    </location>
</feature>
<reference evidence="11" key="2">
    <citation type="submission" date="2017-05" db="UniProtKB">
        <authorList>
            <consortium name="EnsemblMetazoa"/>
        </authorList>
    </citation>
    <scope>IDENTIFICATION</scope>
</reference>
<dbReference type="Pfam" id="PF00957">
    <property type="entry name" value="Synaptobrevin"/>
    <property type="match status" value="1"/>
</dbReference>
<evidence type="ECO:0000256" key="7">
    <source>
        <dbReference type="ARBA" id="ARBA00046278"/>
    </source>
</evidence>
<evidence type="ECO:0000256" key="2">
    <source>
        <dbReference type="ARBA" id="ARBA00022481"/>
    </source>
</evidence>
<evidence type="ECO:0000256" key="5">
    <source>
        <dbReference type="ARBA" id="ARBA00023288"/>
    </source>
</evidence>
<evidence type="ECO:0008006" key="13">
    <source>
        <dbReference type="Google" id="ProtNLM"/>
    </source>
</evidence>
<keyword evidence="5" id="KW-0449">Lipoprotein</keyword>
<gene>
    <name evidence="11" type="primary">100637404</name>
</gene>
<comment type="subcellular location">
    <subcellularLocation>
        <location evidence="7">Endomembrane system</location>
        <topology evidence="7">Lipid-anchor</topology>
        <orientation evidence="7">Cytoplasmic side</orientation>
    </subcellularLocation>
</comment>
<dbReference type="KEGG" id="aqu:100637404"/>
<dbReference type="GO" id="GO:0005794">
    <property type="term" value="C:Golgi apparatus"/>
    <property type="evidence" value="ECO:0007669"/>
    <property type="project" value="TreeGrafter"/>
</dbReference>
<dbReference type="InterPro" id="IPR011012">
    <property type="entry name" value="Longin-like_dom_sf"/>
</dbReference>
<dbReference type="Gene3D" id="1.20.5.110">
    <property type="match status" value="1"/>
</dbReference>
<accession>A0A1X7VQC4</accession>
<feature type="domain" description="V-SNARE coiled-coil homology" evidence="10">
    <location>
        <begin position="137"/>
        <end position="196"/>
    </location>
</feature>
<dbReference type="EnsemblMetazoa" id="Aqu2.1.42040_001">
    <property type="protein sequence ID" value="Aqu2.1.42040_001"/>
    <property type="gene ID" value="Aqu2.1.42040"/>
</dbReference>
<dbReference type="eggNOG" id="KOG0861">
    <property type="taxonomic scope" value="Eukaryota"/>
</dbReference>
<dbReference type="GO" id="GO:0005484">
    <property type="term" value="F:SNAP receptor activity"/>
    <property type="evidence" value="ECO:0007669"/>
    <property type="project" value="TreeGrafter"/>
</dbReference>
<dbReference type="OMA" id="MINEIYM"/>
<keyword evidence="3" id="KW-0472">Membrane</keyword>
<keyword evidence="6" id="KW-0636">Prenylation</keyword>
<keyword evidence="8" id="KW-0175">Coiled coil</keyword>
<organism evidence="11">
    <name type="scientific">Amphimedon queenslandica</name>
    <name type="common">Sponge</name>
    <dbReference type="NCBI Taxonomy" id="400682"/>
    <lineage>
        <taxon>Eukaryota</taxon>
        <taxon>Metazoa</taxon>
        <taxon>Porifera</taxon>
        <taxon>Demospongiae</taxon>
        <taxon>Heteroscleromorpha</taxon>
        <taxon>Haplosclerida</taxon>
        <taxon>Niphatidae</taxon>
        <taxon>Amphimedon</taxon>
    </lineage>
</organism>
<dbReference type="FunCoup" id="A0A1X7VQC4">
    <property type="interactions" value="1063"/>
</dbReference>
<evidence type="ECO:0000259" key="10">
    <source>
        <dbReference type="PROSITE" id="PS50892"/>
    </source>
</evidence>
<evidence type="ECO:0000256" key="8">
    <source>
        <dbReference type="PROSITE-ProRule" id="PRU00290"/>
    </source>
</evidence>
<dbReference type="PROSITE" id="PS50859">
    <property type="entry name" value="LONGIN"/>
    <property type="match status" value="1"/>
</dbReference>
<dbReference type="InterPro" id="IPR010908">
    <property type="entry name" value="Longin_dom"/>
</dbReference>